<feature type="transmembrane region" description="Helical" evidence="1">
    <location>
        <begin position="326"/>
        <end position="345"/>
    </location>
</feature>
<dbReference type="Proteomes" id="UP001177769">
    <property type="component" value="Chromosome"/>
</dbReference>
<protein>
    <recommendedName>
        <fullName evidence="4">Glycosyltransferase</fullName>
    </recommendedName>
</protein>
<feature type="transmembrane region" description="Helical" evidence="1">
    <location>
        <begin position="303"/>
        <end position="320"/>
    </location>
</feature>
<feature type="transmembrane region" description="Helical" evidence="1">
    <location>
        <begin position="352"/>
        <end position="372"/>
    </location>
</feature>
<feature type="transmembrane region" description="Helical" evidence="1">
    <location>
        <begin position="200"/>
        <end position="223"/>
    </location>
</feature>
<keyword evidence="1" id="KW-0812">Transmembrane</keyword>
<keyword evidence="1" id="KW-0472">Membrane</keyword>
<evidence type="ECO:0000313" key="3">
    <source>
        <dbReference type="Proteomes" id="UP001177769"/>
    </source>
</evidence>
<accession>A0AA95NCY9</accession>
<organism evidence="2 3">
    <name type="scientific">Paucibacter sediminis</name>
    <dbReference type="NCBI Taxonomy" id="3019553"/>
    <lineage>
        <taxon>Bacteria</taxon>
        <taxon>Pseudomonadati</taxon>
        <taxon>Pseudomonadota</taxon>
        <taxon>Betaproteobacteria</taxon>
        <taxon>Burkholderiales</taxon>
        <taxon>Sphaerotilaceae</taxon>
        <taxon>Roseateles</taxon>
    </lineage>
</organism>
<feature type="transmembrane region" description="Helical" evidence="1">
    <location>
        <begin position="20"/>
        <end position="40"/>
    </location>
</feature>
<feature type="transmembrane region" description="Helical" evidence="1">
    <location>
        <begin position="104"/>
        <end position="121"/>
    </location>
</feature>
<evidence type="ECO:0008006" key="4">
    <source>
        <dbReference type="Google" id="ProtNLM"/>
    </source>
</evidence>
<feature type="transmembrane region" description="Helical" evidence="1">
    <location>
        <begin position="272"/>
        <end position="291"/>
    </location>
</feature>
<feature type="transmembrane region" description="Helical" evidence="1">
    <location>
        <begin position="235"/>
        <end position="252"/>
    </location>
</feature>
<dbReference type="RefSeq" id="WP_285232510.1">
    <property type="nucleotide sequence ID" value="NZ_CP116346.1"/>
</dbReference>
<evidence type="ECO:0000256" key="1">
    <source>
        <dbReference type="SAM" id="Phobius"/>
    </source>
</evidence>
<sequence length="552" mass="59673">MTLPTPAIVPERGAQRIPRWILLLFCAAYVLPGLVGRGPWRNADLSAFGFMASVAQGHAPWHVPAIAGIPAEGGLLPYWVGALAIKLLPFLSADLAARLPFGMALAGVLALVWYATFHLARTEAAQPVAFAFGGEAHATDYARALADGALLALMASLGLLQLGHETTPEIMQLLATALYAYALAAAPFRPRKSLLTSLVALPMLAMSGAPAVALGLGLAGALVCRGSHYEAVRKLLPWLLLSSALAALAAWPMEGWAWRLRAHWAWELLPRYLSLLGWFCWPAWPLAAWTLWRWRGHLTRRHIRVPLVIAAVPLLTSLLMNASDRAMMLALPPMAVLAAFALPTLRRGVSAAIDWFSVFFFSAVVLFIWLYYLSMQTGWPATPLANIRRLADGFEPQWSAAALALALLGSLAWLALVRWRTARHQHALWKSLVLPAGGVALGWLLLMTLGLPPIDYARSNLPLMQRLAAHLPRQAGCVAAPGLPLHVLAAMEFQGGWAVDASKALAQSDCAYAVVSVDTATRADANWQAIGTVKRPTERNASLVVLARQAQR</sequence>
<feature type="transmembrane region" description="Helical" evidence="1">
    <location>
        <begin position="170"/>
        <end position="188"/>
    </location>
</feature>
<dbReference type="EMBL" id="CP116346">
    <property type="protein sequence ID" value="WIT11428.1"/>
    <property type="molecule type" value="Genomic_DNA"/>
</dbReference>
<dbReference type="KEGG" id="pais:PFX98_21430"/>
<dbReference type="AlphaFoldDB" id="A0AA95NCY9"/>
<name>A0AA95NCY9_9BURK</name>
<proteinExistence type="predicted"/>
<evidence type="ECO:0000313" key="2">
    <source>
        <dbReference type="EMBL" id="WIT11428.1"/>
    </source>
</evidence>
<gene>
    <name evidence="2" type="ORF">PFX98_21430</name>
</gene>
<feature type="transmembrane region" description="Helical" evidence="1">
    <location>
        <begin position="398"/>
        <end position="419"/>
    </location>
</feature>
<feature type="transmembrane region" description="Helical" evidence="1">
    <location>
        <begin position="431"/>
        <end position="451"/>
    </location>
</feature>
<feature type="transmembrane region" description="Helical" evidence="1">
    <location>
        <begin position="141"/>
        <end position="163"/>
    </location>
</feature>
<keyword evidence="1" id="KW-1133">Transmembrane helix</keyword>
<keyword evidence="3" id="KW-1185">Reference proteome</keyword>
<reference evidence="2" key="1">
    <citation type="submission" date="2023-01" db="EMBL/GenBank/DDBJ databases">
        <title>Whole genome sequence of Paucibacter sp. S2-9 isolated from pond sediment.</title>
        <authorList>
            <person name="Jung J.Y."/>
        </authorList>
    </citation>
    <scope>NUCLEOTIDE SEQUENCE</scope>
    <source>
        <strain evidence="2">S2-9</strain>
    </source>
</reference>